<gene>
    <name evidence="3" type="ORF">B0W48_16645</name>
</gene>
<dbReference type="Proteomes" id="UP000188243">
    <property type="component" value="Chromosome"/>
</dbReference>
<dbReference type="AlphaFoldDB" id="A0A1Q2H1M7"/>
<keyword evidence="1" id="KW-0175">Coiled coil</keyword>
<proteinExistence type="predicted"/>
<dbReference type="STRING" id="247523.B0W48_16645"/>
<name>A0A1Q2H1M7_9GAMM</name>
<dbReference type="RefSeq" id="WP_077537902.1">
    <property type="nucleotide sequence ID" value="NZ_CP019628.1"/>
</dbReference>
<sequence length="173" mass="19906">MHPTCKNCNYQRQDSDLAPEYECPKCGIVYAKADKYIEKKAEIVRKEKVEKERKRKEQARKKVIIKSYIGKQDKANSLFQADSVKMAENNYYPKTQNWSQGQYGCGAFLIALALCLLFIGILIFIYMLIVKPDGTLSVTYELKETPDTKTCIKCAETIKAEAVVCRFCHFEYS</sequence>
<keyword evidence="2" id="KW-0472">Membrane</keyword>
<evidence type="ECO:0000256" key="1">
    <source>
        <dbReference type="SAM" id="Coils"/>
    </source>
</evidence>
<dbReference type="KEGG" id="paln:B0W48_16645"/>
<feature type="transmembrane region" description="Helical" evidence="2">
    <location>
        <begin position="103"/>
        <end position="129"/>
    </location>
</feature>
<evidence type="ECO:0000313" key="4">
    <source>
        <dbReference type="Proteomes" id="UP000188243"/>
    </source>
</evidence>
<organism evidence="3 4">
    <name type="scientific">Pseudoalteromonas aliena</name>
    <dbReference type="NCBI Taxonomy" id="247523"/>
    <lineage>
        <taxon>Bacteria</taxon>
        <taxon>Pseudomonadati</taxon>
        <taxon>Pseudomonadota</taxon>
        <taxon>Gammaproteobacteria</taxon>
        <taxon>Alteromonadales</taxon>
        <taxon>Pseudoalteromonadaceae</taxon>
        <taxon>Pseudoalteromonas</taxon>
    </lineage>
</organism>
<keyword evidence="2" id="KW-1133">Transmembrane helix</keyword>
<reference evidence="3 4" key="1">
    <citation type="submission" date="2017-02" db="EMBL/GenBank/DDBJ databases">
        <title>Complete genome sequence of the cold-active Pseudoalteromonas aliena strain EH1 isolated from Arctic seawater.</title>
        <authorList>
            <person name="Kim E."/>
            <person name="Heo E."/>
            <person name="Kim H."/>
            <person name="Kim D."/>
        </authorList>
    </citation>
    <scope>NUCLEOTIDE SEQUENCE [LARGE SCALE GENOMIC DNA]</scope>
    <source>
        <strain evidence="3 4">EH1</strain>
    </source>
</reference>
<protein>
    <submittedName>
        <fullName evidence="3">Uncharacterized protein</fullName>
    </submittedName>
</protein>
<dbReference type="EMBL" id="CP019628">
    <property type="protein sequence ID" value="AQQ01253.1"/>
    <property type="molecule type" value="Genomic_DNA"/>
</dbReference>
<evidence type="ECO:0000313" key="3">
    <source>
        <dbReference type="EMBL" id="AQQ01253.1"/>
    </source>
</evidence>
<evidence type="ECO:0000256" key="2">
    <source>
        <dbReference type="SAM" id="Phobius"/>
    </source>
</evidence>
<accession>A0A1Q2H1M7</accession>
<feature type="coiled-coil region" evidence="1">
    <location>
        <begin position="39"/>
        <end position="66"/>
    </location>
</feature>
<keyword evidence="2" id="KW-0812">Transmembrane</keyword>